<evidence type="ECO:0000256" key="4">
    <source>
        <dbReference type="SAM" id="MobiDB-lite"/>
    </source>
</evidence>
<dbReference type="OMA" id="DFGVAIC"/>
<feature type="region of interest" description="Disordered" evidence="4">
    <location>
        <begin position="778"/>
        <end position="816"/>
    </location>
</feature>
<comment type="caution">
    <text evidence="6">The sequence shown here is derived from an EMBL/GenBank/DDBJ whole genome shotgun (WGS) entry which is preliminary data.</text>
</comment>
<dbReference type="Pfam" id="PF00013">
    <property type="entry name" value="KH_1"/>
    <property type="match status" value="5"/>
</dbReference>
<dbReference type="EMBL" id="LGTL01000017">
    <property type="protein sequence ID" value="KPA77169.1"/>
    <property type="molecule type" value="Genomic_DNA"/>
</dbReference>
<evidence type="ECO:0000256" key="3">
    <source>
        <dbReference type="SAM" id="Coils"/>
    </source>
</evidence>
<dbReference type="InterPro" id="IPR004088">
    <property type="entry name" value="KH_dom_type_1"/>
</dbReference>
<sequence>MNRMESNDSPQSAVTAVNPPPRYPNSMLLREVTDTTVLEALKEEEGLRAEQGELRDKKRSIKAQLDTLLRNRNVVKNKAHEQFDEKINYLHIERRRLLGALEELRERRGSRASARDKIVDLECEMRIAAHASGVAETRLLAEQEKLKNGSGAAKTSEQKKVVERCRKEVAVREVERLLKEEEYAKARAEFSASAPDFAERSARDEEFRDLHARLNAVFDELETANQKLRAAAGTEGDTEKVEATRAQQEEIDAALEKVESRLAAIRAELFPASQHFTYNTAYHQALIGRGGATLRQLQEDFGVAICVDMLPPGHGFVLGGAAEARACISAITAIMKDEEAKNASSTLLFTQPHFRKELIGPRGSTVERFQDEYDVRMQMDESGVTITGRRHDVAEARETICAYLDTFTLREMTLPVASLPSLLGRGGRNITCISDSSGVRALRVDREHGVVRATGTPEAIERAFALCRCATSEGDGATKTVLADDAWIGAVIGPRGATIRRLEEETNAHVQCSGGAITLTGTEEAVKSAYERVVALRRTERTVSADFKRLHFLTSPIVAPSEVEEWQTPTVRSPTLMRRGSSYITPLEAVRRATQCDQVVPLRAEGSVMLRGSPDAVNNAYSLLKLLLRHNEPFSINVAFLDILRSFMTNRNRKWDGKNLFDYIPSLFASPVRIDVDWAARRLTVSSCSEHEARAATSKVVACLRDYSATHVRLISHFPDYAMGRLLGTRGSTIRQLQEATETEIMLVRDRAQVQVLNAAGDVEKLESAVHAIRVAVFGEEEDEDESNNKEDGEGLSRSAGDMFAAQTPTHRGVAA</sequence>
<reference evidence="6 7" key="1">
    <citation type="submission" date="2015-07" db="EMBL/GenBank/DDBJ databases">
        <title>High-quality genome of monoxenous trypanosomatid Leptomonas pyrrhocoris.</title>
        <authorList>
            <person name="Flegontov P."/>
            <person name="Butenko A."/>
            <person name="Firsov S."/>
            <person name="Vlcek C."/>
            <person name="Logacheva M.D."/>
            <person name="Field M."/>
            <person name="Filatov D."/>
            <person name="Flegontova O."/>
            <person name="Gerasimov E."/>
            <person name="Jackson A.P."/>
            <person name="Kelly S."/>
            <person name="Opperdoes F."/>
            <person name="O'Reilly A."/>
            <person name="Votypka J."/>
            <person name="Yurchenko V."/>
            <person name="Lukes J."/>
        </authorList>
    </citation>
    <scope>NUCLEOTIDE SEQUENCE [LARGE SCALE GENOMIC DNA]</scope>
    <source>
        <strain evidence="6">H10</strain>
    </source>
</reference>
<evidence type="ECO:0000313" key="6">
    <source>
        <dbReference type="EMBL" id="KPA77169.1"/>
    </source>
</evidence>
<evidence type="ECO:0000313" key="7">
    <source>
        <dbReference type="Proteomes" id="UP000037923"/>
    </source>
</evidence>
<dbReference type="VEuPathDB" id="TriTrypDB:LpyrH10_17_0220"/>
<feature type="coiled-coil region" evidence="3">
    <location>
        <begin position="211"/>
        <end position="268"/>
    </location>
</feature>
<accession>A0A0M9FW42</accession>
<dbReference type="InterPro" id="IPR004087">
    <property type="entry name" value="KH_dom"/>
</dbReference>
<dbReference type="Proteomes" id="UP000037923">
    <property type="component" value="Unassembled WGS sequence"/>
</dbReference>
<keyword evidence="7" id="KW-1185">Reference proteome</keyword>
<dbReference type="SUPFAM" id="SSF54791">
    <property type="entry name" value="Eukaryotic type KH-domain (KH-domain type I)"/>
    <property type="match status" value="5"/>
</dbReference>
<feature type="domain" description="K Homology" evidence="5">
    <location>
        <begin position="341"/>
        <end position="405"/>
    </location>
</feature>
<keyword evidence="1" id="KW-0677">Repeat</keyword>
<feature type="domain" description="K Homology" evidence="5">
    <location>
        <begin position="270"/>
        <end position="336"/>
    </location>
</feature>
<dbReference type="AlphaFoldDB" id="A0A0M9FW42"/>
<evidence type="ECO:0000256" key="2">
    <source>
        <dbReference type="PROSITE-ProRule" id="PRU00117"/>
    </source>
</evidence>
<dbReference type="CDD" id="cd00105">
    <property type="entry name" value="KH-I"/>
    <property type="match status" value="1"/>
</dbReference>
<dbReference type="GeneID" id="26907376"/>
<feature type="domain" description="K Homology" evidence="5">
    <location>
        <begin position="406"/>
        <end position="472"/>
    </location>
</feature>
<dbReference type="PROSITE" id="PS50084">
    <property type="entry name" value="KH_TYPE_1"/>
    <property type="match status" value="5"/>
</dbReference>
<dbReference type="PANTHER" id="PTHR10288">
    <property type="entry name" value="KH DOMAIN CONTAINING RNA BINDING PROTEIN"/>
    <property type="match status" value="1"/>
</dbReference>
<dbReference type="Gene3D" id="3.30.1370.10">
    <property type="entry name" value="K Homology domain, type 1"/>
    <property type="match status" value="5"/>
</dbReference>
<dbReference type="GO" id="GO:0003723">
    <property type="term" value="F:RNA binding"/>
    <property type="evidence" value="ECO:0007669"/>
    <property type="project" value="UniProtKB-UniRule"/>
</dbReference>
<evidence type="ECO:0000256" key="1">
    <source>
        <dbReference type="ARBA" id="ARBA00022737"/>
    </source>
</evidence>
<name>A0A0M9FW42_LEPPY</name>
<dbReference type="OrthoDB" id="278458at2759"/>
<feature type="domain" description="K Homology" evidence="5">
    <location>
        <begin position="475"/>
        <end position="538"/>
    </location>
</feature>
<protein>
    <recommendedName>
        <fullName evidence="5">K Homology domain-containing protein</fullName>
    </recommendedName>
</protein>
<feature type="domain" description="K Homology" evidence="5">
    <location>
        <begin position="710"/>
        <end position="778"/>
    </location>
</feature>
<dbReference type="SMART" id="SM00322">
    <property type="entry name" value="KH"/>
    <property type="match status" value="5"/>
</dbReference>
<dbReference type="InterPro" id="IPR036612">
    <property type="entry name" value="KH_dom_type_1_sf"/>
</dbReference>
<evidence type="ECO:0000259" key="5">
    <source>
        <dbReference type="SMART" id="SM00322"/>
    </source>
</evidence>
<keyword evidence="3" id="KW-0175">Coiled coil</keyword>
<dbReference type="RefSeq" id="XP_015655608.1">
    <property type="nucleotide sequence ID" value="XM_015805602.1"/>
</dbReference>
<feature type="region of interest" description="Disordered" evidence="4">
    <location>
        <begin position="1"/>
        <end position="22"/>
    </location>
</feature>
<keyword evidence="2" id="KW-0694">RNA-binding</keyword>
<organism evidence="6 7">
    <name type="scientific">Leptomonas pyrrhocoris</name>
    <name type="common">Firebug parasite</name>
    <dbReference type="NCBI Taxonomy" id="157538"/>
    <lineage>
        <taxon>Eukaryota</taxon>
        <taxon>Discoba</taxon>
        <taxon>Euglenozoa</taxon>
        <taxon>Kinetoplastea</taxon>
        <taxon>Metakinetoplastina</taxon>
        <taxon>Trypanosomatida</taxon>
        <taxon>Trypanosomatidae</taxon>
        <taxon>Leishmaniinae</taxon>
        <taxon>Leptomonas</taxon>
    </lineage>
</organism>
<gene>
    <name evidence="6" type="ORF">ABB37_07090</name>
</gene>
<proteinExistence type="predicted"/>